<dbReference type="EMBL" id="MN738771">
    <property type="protein sequence ID" value="QHS83994.1"/>
    <property type="molecule type" value="Genomic_DNA"/>
</dbReference>
<dbReference type="AlphaFoldDB" id="A0A6C0AVZ5"/>
<dbReference type="InterPro" id="IPR036869">
    <property type="entry name" value="J_dom_sf"/>
</dbReference>
<proteinExistence type="predicted"/>
<sequence length="292" mass="34958">MDIDFNINNYNLDDILNLFQVKHDFNEKDLKKSKKKVLMLHPDKSNLKKEYFLFFSKAYKILYQMYEFKQKTRKSQSDEYSDHVDESKPLPNMNSMFKNASEFSGWFNKTFEELRVQDDNQDNGYNDWLKNSEVEENTSIKSRSHMHDEIENRKKKMKEIIPYRGVEDITLNLSSGGSVLDRTKQTYYGNSDIFSKLPYEDLKTAHTETLIPVNNDDYNKRPKYANVQEYNNQREQNIQLLSQDKSDQILAQRRRTEEENANRIAFQLLEKQEKVEKNNDIFMSRLQRISYK</sequence>
<reference evidence="1" key="1">
    <citation type="journal article" date="2020" name="Nature">
        <title>Giant virus diversity and host interactions through global metagenomics.</title>
        <authorList>
            <person name="Schulz F."/>
            <person name="Roux S."/>
            <person name="Paez-Espino D."/>
            <person name="Jungbluth S."/>
            <person name="Walsh D.A."/>
            <person name="Denef V.J."/>
            <person name="McMahon K.D."/>
            <person name="Konstantinidis K.T."/>
            <person name="Eloe-Fadrosh E.A."/>
            <person name="Kyrpides N.C."/>
            <person name="Woyke T."/>
        </authorList>
    </citation>
    <scope>NUCLEOTIDE SEQUENCE</scope>
    <source>
        <strain evidence="1">GVMAG-S-ERX555965-48</strain>
    </source>
</reference>
<organism evidence="1">
    <name type="scientific">viral metagenome</name>
    <dbReference type="NCBI Taxonomy" id="1070528"/>
    <lineage>
        <taxon>unclassified sequences</taxon>
        <taxon>metagenomes</taxon>
        <taxon>organismal metagenomes</taxon>
    </lineage>
</organism>
<dbReference type="SUPFAM" id="SSF46565">
    <property type="entry name" value="Chaperone J-domain"/>
    <property type="match status" value="1"/>
</dbReference>
<accession>A0A6C0AVZ5</accession>
<name>A0A6C0AVZ5_9ZZZZ</name>
<evidence type="ECO:0000313" key="1">
    <source>
        <dbReference type="EMBL" id="QHS83994.1"/>
    </source>
</evidence>
<protein>
    <recommendedName>
        <fullName evidence="2">J domain-containing protein</fullName>
    </recommendedName>
</protein>
<evidence type="ECO:0008006" key="2">
    <source>
        <dbReference type="Google" id="ProtNLM"/>
    </source>
</evidence>